<dbReference type="Proteomes" id="UP000821853">
    <property type="component" value="Chromosome 5"/>
</dbReference>
<comment type="caution">
    <text evidence="7">The sequence shown here is derived from an EMBL/GenBank/DDBJ whole genome shotgun (WGS) entry which is preliminary data.</text>
</comment>
<dbReference type="InterPro" id="IPR013818">
    <property type="entry name" value="Lipase"/>
</dbReference>
<dbReference type="InterPro" id="IPR000734">
    <property type="entry name" value="TAG_lipase"/>
</dbReference>
<protein>
    <recommendedName>
        <fullName evidence="5">Lipase domain-containing protein</fullName>
    </recommendedName>
</protein>
<keyword evidence="3" id="KW-0964">Secreted</keyword>
<dbReference type="GO" id="GO:0005615">
    <property type="term" value="C:extracellular space"/>
    <property type="evidence" value="ECO:0007669"/>
    <property type="project" value="TreeGrafter"/>
</dbReference>
<dbReference type="Gene3D" id="3.40.50.1820">
    <property type="entry name" value="alpha/beta hydrolase"/>
    <property type="match status" value="1"/>
</dbReference>
<evidence type="ECO:0000313" key="6">
    <source>
        <dbReference type="EMBL" id="KAH9375663.1"/>
    </source>
</evidence>
<evidence type="ECO:0000256" key="2">
    <source>
        <dbReference type="ARBA" id="ARBA00010701"/>
    </source>
</evidence>
<gene>
    <name evidence="6" type="ORF">HPB48_020862</name>
    <name evidence="7" type="ORF">HPB48_022492</name>
</gene>
<dbReference type="InterPro" id="IPR029058">
    <property type="entry name" value="AB_hydrolase_fold"/>
</dbReference>
<feature type="domain" description="Lipase" evidence="5">
    <location>
        <begin position="22"/>
        <end position="104"/>
    </location>
</feature>
<dbReference type="GO" id="GO:0016042">
    <property type="term" value="P:lipid catabolic process"/>
    <property type="evidence" value="ECO:0007669"/>
    <property type="project" value="TreeGrafter"/>
</dbReference>
<evidence type="ECO:0000313" key="8">
    <source>
        <dbReference type="Proteomes" id="UP000821853"/>
    </source>
</evidence>
<dbReference type="AlphaFoldDB" id="A0A9J6GL70"/>
<dbReference type="Pfam" id="PF00151">
    <property type="entry name" value="Lipase"/>
    <property type="match status" value="1"/>
</dbReference>
<dbReference type="VEuPathDB" id="VectorBase:HLOH_060810"/>
<dbReference type="SUPFAM" id="SSF53474">
    <property type="entry name" value="alpha/beta-Hydrolases"/>
    <property type="match status" value="1"/>
</dbReference>
<proteinExistence type="inferred from homology"/>
<evidence type="ECO:0000256" key="1">
    <source>
        <dbReference type="ARBA" id="ARBA00004613"/>
    </source>
</evidence>
<dbReference type="PANTHER" id="PTHR11610:SF173">
    <property type="entry name" value="LIPASE DOMAIN-CONTAINING PROTEIN-RELATED"/>
    <property type="match status" value="1"/>
</dbReference>
<dbReference type="VEuPathDB" id="VectorBase:HLOH_064937"/>
<sequence>MKNFKTILVCPKNKMFSFLQLNCTVLVVDWERGAAGTWTDAAVNTPMAGVLISQFLQKVVTQTQCKIHPKNITLVGFSMGGQVMGFVGRHFKNATNISLGRIAGT</sequence>
<name>A0A9J6GL70_HAELO</name>
<evidence type="ECO:0000256" key="4">
    <source>
        <dbReference type="RuleBase" id="RU004262"/>
    </source>
</evidence>
<accession>A0A9J6GL70</accession>
<comment type="similarity">
    <text evidence="2 4">Belongs to the AB hydrolase superfamily. Lipase family.</text>
</comment>
<organism evidence="7 8">
    <name type="scientific">Haemaphysalis longicornis</name>
    <name type="common">Bush tick</name>
    <dbReference type="NCBI Taxonomy" id="44386"/>
    <lineage>
        <taxon>Eukaryota</taxon>
        <taxon>Metazoa</taxon>
        <taxon>Ecdysozoa</taxon>
        <taxon>Arthropoda</taxon>
        <taxon>Chelicerata</taxon>
        <taxon>Arachnida</taxon>
        <taxon>Acari</taxon>
        <taxon>Parasitiformes</taxon>
        <taxon>Ixodida</taxon>
        <taxon>Ixodoidea</taxon>
        <taxon>Ixodidae</taxon>
        <taxon>Haemaphysalinae</taxon>
        <taxon>Haemaphysalis</taxon>
    </lineage>
</organism>
<dbReference type="EMBL" id="JABSTR010000007">
    <property type="protein sequence ID" value="KAH9375665.1"/>
    <property type="molecule type" value="Genomic_DNA"/>
</dbReference>
<dbReference type="GO" id="GO:0016298">
    <property type="term" value="F:lipase activity"/>
    <property type="evidence" value="ECO:0007669"/>
    <property type="project" value="InterPro"/>
</dbReference>
<evidence type="ECO:0000259" key="5">
    <source>
        <dbReference type="Pfam" id="PF00151"/>
    </source>
</evidence>
<dbReference type="PANTHER" id="PTHR11610">
    <property type="entry name" value="LIPASE"/>
    <property type="match status" value="1"/>
</dbReference>
<dbReference type="EMBL" id="JABSTR010000007">
    <property type="protein sequence ID" value="KAH9375663.1"/>
    <property type="molecule type" value="Genomic_DNA"/>
</dbReference>
<comment type="subcellular location">
    <subcellularLocation>
        <location evidence="1">Secreted</location>
    </subcellularLocation>
</comment>
<evidence type="ECO:0000313" key="7">
    <source>
        <dbReference type="EMBL" id="KAH9375665.1"/>
    </source>
</evidence>
<keyword evidence="8" id="KW-1185">Reference proteome</keyword>
<reference evidence="7 8" key="1">
    <citation type="journal article" date="2020" name="Cell">
        <title>Large-Scale Comparative Analyses of Tick Genomes Elucidate Their Genetic Diversity and Vector Capacities.</title>
        <authorList>
            <consortium name="Tick Genome and Microbiome Consortium (TIGMIC)"/>
            <person name="Jia N."/>
            <person name="Wang J."/>
            <person name="Shi W."/>
            <person name="Du L."/>
            <person name="Sun Y."/>
            <person name="Zhan W."/>
            <person name="Jiang J.F."/>
            <person name="Wang Q."/>
            <person name="Zhang B."/>
            <person name="Ji P."/>
            <person name="Bell-Sakyi L."/>
            <person name="Cui X.M."/>
            <person name="Yuan T.T."/>
            <person name="Jiang B.G."/>
            <person name="Yang W.F."/>
            <person name="Lam T.T."/>
            <person name="Chang Q.C."/>
            <person name="Ding S.J."/>
            <person name="Wang X.J."/>
            <person name="Zhu J.G."/>
            <person name="Ruan X.D."/>
            <person name="Zhao L."/>
            <person name="Wei J.T."/>
            <person name="Ye R.Z."/>
            <person name="Que T.C."/>
            <person name="Du C.H."/>
            <person name="Zhou Y.H."/>
            <person name="Cheng J.X."/>
            <person name="Dai P.F."/>
            <person name="Guo W.B."/>
            <person name="Han X.H."/>
            <person name="Huang E.J."/>
            <person name="Li L.F."/>
            <person name="Wei W."/>
            <person name="Gao Y.C."/>
            <person name="Liu J.Z."/>
            <person name="Shao H.Z."/>
            <person name="Wang X."/>
            <person name="Wang C.C."/>
            <person name="Yang T.C."/>
            <person name="Huo Q.B."/>
            <person name="Li W."/>
            <person name="Chen H.Y."/>
            <person name="Chen S.E."/>
            <person name="Zhou L.G."/>
            <person name="Ni X.B."/>
            <person name="Tian J.H."/>
            <person name="Sheng Y."/>
            <person name="Liu T."/>
            <person name="Pan Y.S."/>
            <person name="Xia L.Y."/>
            <person name="Li J."/>
            <person name="Zhao F."/>
            <person name="Cao W.C."/>
        </authorList>
    </citation>
    <scope>NUCLEOTIDE SEQUENCE [LARGE SCALE GENOMIC DNA]</scope>
    <source>
        <strain evidence="7">HaeL-2018</strain>
    </source>
</reference>
<evidence type="ECO:0000256" key="3">
    <source>
        <dbReference type="ARBA" id="ARBA00022525"/>
    </source>
</evidence>
<dbReference type="OrthoDB" id="6422033at2759"/>